<dbReference type="InterPro" id="IPR039739">
    <property type="entry name" value="MAG2/RNF10"/>
</dbReference>
<dbReference type="GO" id="GO:0005737">
    <property type="term" value="C:cytoplasm"/>
    <property type="evidence" value="ECO:0007669"/>
    <property type="project" value="UniProtKB-SubCell"/>
</dbReference>
<evidence type="ECO:0000256" key="6">
    <source>
        <dbReference type="PROSITE-ProRule" id="PRU00175"/>
    </source>
</evidence>
<comment type="subcellular location">
    <subcellularLocation>
        <location evidence="1">Cytoplasm</location>
    </subcellularLocation>
</comment>
<dbReference type="OrthoDB" id="302966at2759"/>
<feature type="compositionally biased region" description="Low complexity" evidence="7">
    <location>
        <begin position="603"/>
        <end position="616"/>
    </location>
</feature>
<evidence type="ECO:0000256" key="1">
    <source>
        <dbReference type="ARBA" id="ARBA00004496"/>
    </source>
</evidence>
<keyword evidence="2" id="KW-0963">Cytoplasm</keyword>
<dbReference type="GO" id="GO:0008270">
    <property type="term" value="F:zinc ion binding"/>
    <property type="evidence" value="ECO:0007669"/>
    <property type="project" value="UniProtKB-KW"/>
</dbReference>
<feature type="compositionally biased region" description="Basic and acidic residues" evidence="7">
    <location>
        <begin position="320"/>
        <end position="356"/>
    </location>
</feature>
<dbReference type="SMART" id="SM00184">
    <property type="entry name" value="RING"/>
    <property type="match status" value="1"/>
</dbReference>
<evidence type="ECO:0000313" key="10">
    <source>
        <dbReference type="Proteomes" id="UP000076738"/>
    </source>
</evidence>
<dbReference type="InterPro" id="IPR017907">
    <property type="entry name" value="Znf_RING_CS"/>
</dbReference>
<evidence type="ECO:0000259" key="8">
    <source>
        <dbReference type="PROSITE" id="PS50089"/>
    </source>
</evidence>
<feature type="compositionally biased region" description="Low complexity" evidence="7">
    <location>
        <begin position="11"/>
        <end position="24"/>
    </location>
</feature>
<evidence type="ECO:0000256" key="2">
    <source>
        <dbReference type="ARBA" id="ARBA00022490"/>
    </source>
</evidence>
<evidence type="ECO:0000256" key="4">
    <source>
        <dbReference type="ARBA" id="ARBA00022771"/>
    </source>
</evidence>
<keyword evidence="3" id="KW-0479">Metal-binding</keyword>
<dbReference type="PANTHER" id="PTHR12983">
    <property type="entry name" value="RING FINGER 10 FAMILY MEMBER"/>
    <property type="match status" value="1"/>
</dbReference>
<dbReference type="Pfam" id="PF00097">
    <property type="entry name" value="zf-C3HC4"/>
    <property type="match status" value="1"/>
</dbReference>
<feature type="region of interest" description="Disordered" evidence="7">
    <location>
        <begin position="308"/>
        <end position="389"/>
    </location>
</feature>
<feature type="domain" description="RING-type" evidence="8">
    <location>
        <begin position="125"/>
        <end position="167"/>
    </location>
</feature>
<dbReference type="InterPro" id="IPR013083">
    <property type="entry name" value="Znf_RING/FYVE/PHD"/>
</dbReference>
<feature type="region of interest" description="Disordered" evidence="7">
    <location>
        <begin position="659"/>
        <end position="687"/>
    </location>
</feature>
<organism evidence="9 10">
    <name type="scientific">Calocera viscosa (strain TUFC12733)</name>
    <dbReference type="NCBI Taxonomy" id="1330018"/>
    <lineage>
        <taxon>Eukaryota</taxon>
        <taxon>Fungi</taxon>
        <taxon>Dikarya</taxon>
        <taxon>Basidiomycota</taxon>
        <taxon>Agaricomycotina</taxon>
        <taxon>Dacrymycetes</taxon>
        <taxon>Dacrymycetales</taxon>
        <taxon>Dacrymycetaceae</taxon>
        <taxon>Calocera</taxon>
    </lineage>
</organism>
<feature type="compositionally biased region" description="Acidic residues" evidence="7">
    <location>
        <begin position="549"/>
        <end position="558"/>
    </location>
</feature>
<dbReference type="PROSITE" id="PS00518">
    <property type="entry name" value="ZF_RING_1"/>
    <property type="match status" value="1"/>
</dbReference>
<dbReference type="Proteomes" id="UP000076738">
    <property type="component" value="Unassembled WGS sequence"/>
</dbReference>
<dbReference type="PANTHER" id="PTHR12983:SF9">
    <property type="entry name" value="E3 UBIQUITIN-PROTEIN LIGASE RNF10"/>
    <property type="match status" value="1"/>
</dbReference>
<dbReference type="AlphaFoldDB" id="A0A167M6Z4"/>
<dbReference type="Gene3D" id="3.30.40.10">
    <property type="entry name" value="Zinc/RING finger domain, C3HC4 (zinc finger)"/>
    <property type="match status" value="1"/>
</dbReference>
<dbReference type="EMBL" id="KV417284">
    <property type="protein sequence ID" value="KZO96402.1"/>
    <property type="molecule type" value="Genomic_DNA"/>
</dbReference>
<evidence type="ECO:0000256" key="7">
    <source>
        <dbReference type="SAM" id="MobiDB-lite"/>
    </source>
</evidence>
<dbReference type="InterPro" id="IPR001841">
    <property type="entry name" value="Znf_RING"/>
</dbReference>
<keyword evidence="10" id="KW-1185">Reference proteome</keyword>
<feature type="compositionally biased region" description="Pro residues" evidence="7">
    <location>
        <begin position="1"/>
        <end position="10"/>
    </location>
</feature>
<gene>
    <name evidence="9" type="ORF">CALVIDRAFT_545528</name>
</gene>
<evidence type="ECO:0000256" key="5">
    <source>
        <dbReference type="ARBA" id="ARBA00022833"/>
    </source>
</evidence>
<feature type="compositionally biased region" description="Acidic residues" evidence="7">
    <location>
        <begin position="310"/>
        <end position="319"/>
    </location>
</feature>
<dbReference type="SUPFAM" id="SSF57850">
    <property type="entry name" value="RING/U-box"/>
    <property type="match status" value="1"/>
</dbReference>
<accession>A0A167M6Z4</accession>
<evidence type="ECO:0000256" key="3">
    <source>
        <dbReference type="ARBA" id="ARBA00022723"/>
    </source>
</evidence>
<evidence type="ECO:0000313" key="9">
    <source>
        <dbReference type="EMBL" id="KZO96402.1"/>
    </source>
</evidence>
<name>A0A167M6Z4_CALVF</name>
<feature type="compositionally biased region" description="Low complexity" evidence="7">
    <location>
        <begin position="573"/>
        <end position="596"/>
    </location>
</feature>
<reference evidence="9 10" key="1">
    <citation type="journal article" date="2016" name="Mol. Biol. Evol.">
        <title>Comparative Genomics of Early-Diverging Mushroom-Forming Fungi Provides Insights into the Origins of Lignocellulose Decay Capabilities.</title>
        <authorList>
            <person name="Nagy L.G."/>
            <person name="Riley R."/>
            <person name="Tritt A."/>
            <person name="Adam C."/>
            <person name="Daum C."/>
            <person name="Floudas D."/>
            <person name="Sun H."/>
            <person name="Yadav J.S."/>
            <person name="Pangilinan J."/>
            <person name="Larsson K.H."/>
            <person name="Matsuura K."/>
            <person name="Barry K."/>
            <person name="Labutti K."/>
            <person name="Kuo R."/>
            <person name="Ohm R.A."/>
            <person name="Bhattacharya S.S."/>
            <person name="Shirouzu T."/>
            <person name="Yoshinaga Y."/>
            <person name="Martin F.M."/>
            <person name="Grigoriev I.V."/>
            <person name="Hibbett D.S."/>
        </authorList>
    </citation>
    <scope>NUCLEOTIDE SEQUENCE [LARGE SCALE GENOMIC DNA]</scope>
    <source>
        <strain evidence="9 10">TUFC12733</strain>
    </source>
</reference>
<dbReference type="CDD" id="cd16536">
    <property type="entry name" value="RING-HC_RNF10"/>
    <property type="match status" value="1"/>
</dbReference>
<sequence>MANLPLPVPASGPGHSHGPAAAGGKRQASTTSLNHLLNFSLPPREPVLQHRPRRARRVDQSTAVWNKERFVNAQHRFVLRPNGDYTVHFADPDIFFQWPDIQQVIIPPPSSVPSAQSHSSSALQCPICLSPPTAPRMTKCGHVYCYPCILHYLETAEARKWARCPICFDSIYEKALKPVLFLPSASRPLPAASASVTSLAAGSPEDGEELGPGSIRLRLMMKPPHTTLVLPRAASWTQGLVKPLETPFIFLPDVLTFSRFMLSTPAHLHASARRDLATLETELASLSSLQDELGASFVRRAMDRVREWEEQVDEQDLEDGGGKQRDRAERELDAFRARERRKERDRLRDREKEREANANSNSGAPLPEAPADFLASTSPVPGTPQPGVQLRGRPAPPPPPTYYYYQAANGAAVFLHPLDIRILRSAYGGYEHFPDEVVVGVEASEEGRVTPALRKTHKYLSHLPEGQDITFLEADLSTLCTLEQLAPFADLLHKRRERRRERFDKEERARRKAEREAEADLVARNASASAGAGGGWGRSVGRRARVEWEEGSASDEPDVEHGGSPRSGSVERASSSAPNTSAPGAASAPSTSPSGAWGNRTFASAALSTAHAPAAPRTQIRPLSHAPAREADADEVEREWEREREMDVAWLELESRALEERGGQGKGRARRKGQKLVLLGGSGRGRT</sequence>
<dbReference type="PROSITE" id="PS50089">
    <property type="entry name" value="ZF_RING_2"/>
    <property type="match status" value="1"/>
</dbReference>
<dbReference type="GO" id="GO:0000976">
    <property type="term" value="F:transcription cis-regulatory region binding"/>
    <property type="evidence" value="ECO:0007669"/>
    <property type="project" value="TreeGrafter"/>
</dbReference>
<keyword evidence="4 6" id="KW-0863">Zinc-finger</keyword>
<keyword evidence="5" id="KW-0862">Zinc</keyword>
<feature type="region of interest" description="Disordered" evidence="7">
    <location>
        <begin position="1"/>
        <end position="28"/>
    </location>
</feature>
<protein>
    <recommendedName>
        <fullName evidence="8">RING-type domain-containing protein</fullName>
    </recommendedName>
</protein>
<proteinExistence type="predicted"/>
<dbReference type="GO" id="GO:0045944">
    <property type="term" value="P:positive regulation of transcription by RNA polymerase II"/>
    <property type="evidence" value="ECO:0007669"/>
    <property type="project" value="TreeGrafter"/>
</dbReference>
<dbReference type="InterPro" id="IPR018957">
    <property type="entry name" value="Znf_C3HC4_RING-type"/>
</dbReference>
<feature type="region of interest" description="Disordered" evidence="7">
    <location>
        <begin position="500"/>
        <end position="642"/>
    </location>
</feature>
<feature type="compositionally biased region" description="Basic and acidic residues" evidence="7">
    <location>
        <begin position="500"/>
        <end position="518"/>
    </location>
</feature>